<evidence type="ECO:0000256" key="1">
    <source>
        <dbReference type="SAM" id="MobiDB-lite"/>
    </source>
</evidence>
<evidence type="ECO:0000256" key="2">
    <source>
        <dbReference type="SAM" id="Phobius"/>
    </source>
</evidence>
<dbReference type="EMBL" id="JAJISD010000001">
    <property type="protein sequence ID" value="MCC8428141.1"/>
    <property type="molecule type" value="Genomic_DNA"/>
</dbReference>
<name>A0ABS8KPY6_9HYPH</name>
<dbReference type="Proteomes" id="UP001198862">
    <property type="component" value="Unassembled WGS sequence"/>
</dbReference>
<keyword evidence="2" id="KW-0812">Transmembrane</keyword>
<evidence type="ECO:0000313" key="4">
    <source>
        <dbReference type="Proteomes" id="UP001198862"/>
    </source>
</evidence>
<gene>
    <name evidence="3" type="ORF">LJ725_04135</name>
</gene>
<evidence type="ECO:0008006" key="5">
    <source>
        <dbReference type="Google" id="ProtNLM"/>
    </source>
</evidence>
<proteinExistence type="predicted"/>
<dbReference type="RefSeq" id="WP_230549339.1">
    <property type="nucleotide sequence ID" value="NZ_JAJISD010000001.1"/>
</dbReference>
<accession>A0ABS8KPY6</accession>
<comment type="caution">
    <text evidence="3">The sequence shown here is derived from an EMBL/GenBank/DDBJ whole genome shotgun (WGS) entry which is preliminary data.</text>
</comment>
<feature type="compositionally biased region" description="Pro residues" evidence="1">
    <location>
        <begin position="161"/>
        <end position="171"/>
    </location>
</feature>
<feature type="compositionally biased region" description="Basic and acidic residues" evidence="1">
    <location>
        <begin position="133"/>
        <end position="160"/>
    </location>
</feature>
<dbReference type="PRINTS" id="PR01217">
    <property type="entry name" value="PRICHEXTENSN"/>
</dbReference>
<feature type="compositionally biased region" description="Pro residues" evidence="1">
    <location>
        <begin position="82"/>
        <end position="112"/>
    </location>
</feature>
<feature type="compositionally biased region" description="Basic and acidic residues" evidence="1">
    <location>
        <begin position="113"/>
        <end position="127"/>
    </location>
</feature>
<organism evidence="3 4">
    <name type="scientific">Reyranella aquatilis</name>
    <dbReference type="NCBI Taxonomy" id="2035356"/>
    <lineage>
        <taxon>Bacteria</taxon>
        <taxon>Pseudomonadati</taxon>
        <taxon>Pseudomonadota</taxon>
        <taxon>Alphaproteobacteria</taxon>
        <taxon>Hyphomicrobiales</taxon>
        <taxon>Reyranellaceae</taxon>
        <taxon>Reyranella</taxon>
    </lineage>
</organism>
<dbReference type="Gene3D" id="3.30.1150.10">
    <property type="match status" value="1"/>
</dbReference>
<keyword evidence="2" id="KW-1133">Transmembrane helix</keyword>
<feature type="compositionally biased region" description="Polar residues" evidence="1">
    <location>
        <begin position="185"/>
        <end position="207"/>
    </location>
</feature>
<feature type="transmembrane region" description="Helical" evidence="2">
    <location>
        <begin position="15"/>
        <end position="33"/>
    </location>
</feature>
<keyword evidence="2" id="KW-0472">Membrane</keyword>
<protein>
    <recommendedName>
        <fullName evidence="5">Energy transducer TonB</fullName>
    </recommendedName>
</protein>
<sequence length="318" mass="34596">MAQRHPSSIEMRTPAIVSAMVHVFVLGAAVLNLDFFGKPPPMEPEPVMVEFEAIAAKAAAPTVGNPPPQPKDVPIDKETTKAPPPKSAEPPPSPPTPKPPEVAEPPKPPAPPKPEEKPKTEAAKPVEDLVALKPKEPEPPKVEKPPEPPKPAPEVKKPEPPKPPPPKPTPPKQSVDSMIDDILKNKQSPSKVQTPEQQPKPVQQVTRQAPAAPNLAAVVTASEIEGVRQKIRPCWNTQGGARDQAMIITLVVEMNQNGTPVKAELRDPGRYNSDPVYRAAADAAHRAIMNPRCQPWPLSPEKFTSWKTITFNFDPRDY</sequence>
<dbReference type="SUPFAM" id="SSF74653">
    <property type="entry name" value="TolA/TonB C-terminal domain"/>
    <property type="match status" value="1"/>
</dbReference>
<keyword evidence="4" id="KW-1185">Reference proteome</keyword>
<reference evidence="3 4" key="1">
    <citation type="submission" date="2021-11" db="EMBL/GenBank/DDBJ databases">
        <authorList>
            <person name="Lee D.-H."/>
            <person name="Kim S.-B."/>
        </authorList>
    </citation>
    <scope>NUCLEOTIDE SEQUENCE [LARGE SCALE GENOMIC DNA]</scope>
    <source>
        <strain evidence="3 4">KCTC 52223</strain>
    </source>
</reference>
<evidence type="ECO:0000313" key="3">
    <source>
        <dbReference type="EMBL" id="MCC8428141.1"/>
    </source>
</evidence>
<feature type="region of interest" description="Disordered" evidence="1">
    <location>
        <begin position="59"/>
        <end position="210"/>
    </location>
</feature>